<comment type="caution">
    <text evidence="1">The sequence shown here is derived from an EMBL/GenBank/DDBJ whole genome shotgun (WGS) entry which is preliminary data.</text>
</comment>
<evidence type="ECO:0000313" key="1">
    <source>
        <dbReference type="EMBL" id="GGN68071.1"/>
    </source>
</evidence>
<proteinExistence type="predicted"/>
<name>A0A917Y4H3_9ACTN</name>
<dbReference type="AlphaFoldDB" id="A0A917Y4H3"/>
<dbReference type="Proteomes" id="UP000600365">
    <property type="component" value="Unassembled WGS sequence"/>
</dbReference>
<gene>
    <name evidence="1" type="ORF">GCM10011579_041160</name>
</gene>
<organism evidence="1 2">
    <name type="scientific">Streptomyces albiflavescens</name>
    <dbReference type="NCBI Taxonomy" id="1623582"/>
    <lineage>
        <taxon>Bacteria</taxon>
        <taxon>Bacillati</taxon>
        <taxon>Actinomycetota</taxon>
        <taxon>Actinomycetes</taxon>
        <taxon>Kitasatosporales</taxon>
        <taxon>Streptomycetaceae</taxon>
        <taxon>Streptomyces</taxon>
    </lineage>
</organism>
<sequence>MVKNVANPPRISRPKVEPRAEILKNRSTLFPAGGAALGRSVTFCVSDMAILLATCVLGVRMLAGLFPR</sequence>
<reference evidence="1 2" key="1">
    <citation type="journal article" date="2014" name="Int. J. Syst. Evol. Microbiol.">
        <title>Complete genome sequence of Corynebacterium casei LMG S-19264T (=DSM 44701T), isolated from a smear-ripened cheese.</title>
        <authorList>
            <consortium name="US DOE Joint Genome Institute (JGI-PGF)"/>
            <person name="Walter F."/>
            <person name="Albersmeier A."/>
            <person name="Kalinowski J."/>
            <person name="Ruckert C."/>
        </authorList>
    </citation>
    <scope>NUCLEOTIDE SEQUENCE [LARGE SCALE GENOMIC DNA]</scope>
    <source>
        <strain evidence="1 2">CGMCC 4.7111</strain>
    </source>
</reference>
<keyword evidence="2" id="KW-1185">Reference proteome</keyword>
<evidence type="ECO:0000313" key="2">
    <source>
        <dbReference type="Proteomes" id="UP000600365"/>
    </source>
</evidence>
<protein>
    <submittedName>
        <fullName evidence="1">Uncharacterized protein</fullName>
    </submittedName>
</protein>
<accession>A0A917Y4H3</accession>
<dbReference type="EMBL" id="BMMM01000007">
    <property type="protein sequence ID" value="GGN68071.1"/>
    <property type="molecule type" value="Genomic_DNA"/>
</dbReference>